<keyword evidence="10" id="KW-0808">Transferase</keyword>
<keyword evidence="11 24" id="KW-0812">Transmembrane</keyword>
<comment type="subcellular location">
    <subcellularLocation>
        <location evidence="2">Cell membrane</location>
        <topology evidence="2">Multi-pass membrane protein</topology>
    </subcellularLocation>
</comment>
<evidence type="ECO:0000256" key="18">
    <source>
        <dbReference type="ARBA" id="ARBA00029893"/>
    </source>
</evidence>
<feature type="transmembrane region" description="Helical" evidence="24">
    <location>
        <begin position="65"/>
        <end position="83"/>
    </location>
</feature>
<evidence type="ECO:0000256" key="4">
    <source>
        <dbReference type="ARBA" id="ARBA00005189"/>
    </source>
</evidence>
<dbReference type="PANTHER" id="PTHR46382">
    <property type="entry name" value="PHOSPHATIDATE CYTIDYLYLTRANSFERASE"/>
    <property type="match status" value="1"/>
</dbReference>
<evidence type="ECO:0000256" key="13">
    <source>
        <dbReference type="ARBA" id="ARBA00022989"/>
    </source>
</evidence>
<evidence type="ECO:0000256" key="24">
    <source>
        <dbReference type="SAM" id="Phobius"/>
    </source>
</evidence>
<keyword evidence="9" id="KW-0444">Lipid biosynthesis</keyword>
<proteinExistence type="inferred from homology"/>
<dbReference type="AlphaFoldDB" id="A0A0F6MRV4"/>
<dbReference type="HOGENOM" id="CLU_037294_3_1_12"/>
<protein>
    <recommendedName>
        <fullName evidence="7">Phosphatidate cytidylyltransferase</fullName>
        <ecNumber evidence="6">2.7.7.41</ecNumber>
    </recommendedName>
    <alternativeName>
        <fullName evidence="20">CDP-DAG synthase</fullName>
    </alternativeName>
    <alternativeName>
        <fullName evidence="22">CDP-DG synthase</fullName>
    </alternativeName>
    <alternativeName>
        <fullName evidence="18">CDP-diacylglycerol synthase</fullName>
    </alternativeName>
    <alternativeName>
        <fullName evidence="21">CDP-diglyceride pyrophosphorylase</fullName>
    </alternativeName>
    <alternativeName>
        <fullName evidence="23">CDP-diglyceride synthase</fullName>
    </alternativeName>
    <alternativeName>
        <fullName evidence="19">CTP:phosphatidate cytidylyltransferase</fullName>
    </alternativeName>
</protein>
<dbReference type="PATRIC" id="fig|999434.4.peg.781"/>
<evidence type="ECO:0000256" key="22">
    <source>
        <dbReference type="ARBA" id="ARBA00032743"/>
    </source>
</evidence>
<dbReference type="PANTHER" id="PTHR46382:SF1">
    <property type="entry name" value="PHOSPHATIDATE CYTIDYLYLTRANSFERASE"/>
    <property type="match status" value="1"/>
</dbReference>
<evidence type="ECO:0000256" key="17">
    <source>
        <dbReference type="ARBA" id="ARBA00023264"/>
    </source>
</evidence>
<evidence type="ECO:0000256" key="1">
    <source>
        <dbReference type="ARBA" id="ARBA00001698"/>
    </source>
</evidence>
<comment type="caution">
    <text evidence="25">The sequence shown here is derived from an EMBL/GenBank/DDBJ whole genome shotgun (WGS) entry which is preliminary data.</text>
</comment>
<feature type="transmembrane region" description="Helical" evidence="24">
    <location>
        <begin position="262"/>
        <end position="282"/>
    </location>
</feature>
<dbReference type="EC" id="2.7.7.41" evidence="6"/>
<evidence type="ECO:0000256" key="6">
    <source>
        <dbReference type="ARBA" id="ARBA00012487"/>
    </source>
</evidence>
<evidence type="ECO:0000256" key="3">
    <source>
        <dbReference type="ARBA" id="ARBA00005119"/>
    </source>
</evidence>
<keyword evidence="16" id="KW-0594">Phospholipid biosynthesis</keyword>
<dbReference type="GO" id="GO:0005886">
    <property type="term" value="C:plasma membrane"/>
    <property type="evidence" value="ECO:0007669"/>
    <property type="project" value="UniProtKB-SubCell"/>
</dbReference>
<feature type="transmembrane region" description="Helical" evidence="24">
    <location>
        <begin position="7"/>
        <end position="27"/>
    </location>
</feature>
<name>A0A0F6MRV4_TREDN</name>
<evidence type="ECO:0000256" key="23">
    <source>
        <dbReference type="ARBA" id="ARBA00033406"/>
    </source>
</evidence>
<evidence type="ECO:0000313" key="25">
    <source>
        <dbReference type="EMBL" id="EMB23611.1"/>
    </source>
</evidence>
<comment type="pathway">
    <text evidence="4">Lipid metabolism.</text>
</comment>
<comment type="similarity">
    <text evidence="5">Belongs to the CDS family.</text>
</comment>
<keyword evidence="13 24" id="KW-1133">Transmembrane helix</keyword>
<evidence type="ECO:0000256" key="15">
    <source>
        <dbReference type="ARBA" id="ARBA00023136"/>
    </source>
</evidence>
<evidence type="ECO:0000256" key="9">
    <source>
        <dbReference type="ARBA" id="ARBA00022516"/>
    </source>
</evidence>
<evidence type="ECO:0000256" key="19">
    <source>
        <dbReference type="ARBA" id="ARBA00031825"/>
    </source>
</evidence>
<feature type="transmembrane region" description="Helical" evidence="24">
    <location>
        <begin position="121"/>
        <end position="141"/>
    </location>
</feature>
<keyword evidence="8" id="KW-1003">Cell membrane</keyword>
<dbReference type="Proteomes" id="UP000011701">
    <property type="component" value="Chromosome"/>
</dbReference>
<comment type="catalytic activity">
    <reaction evidence="1">
        <text>a 1,2-diacyl-sn-glycero-3-phosphate + CTP + H(+) = a CDP-1,2-diacyl-sn-glycerol + diphosphate</text>
        <dbReference type="Rhea" id="RHEA:16229"/>
        <dbReference type="ChEBI" id="CHEBI:15378"/>
        <dbReference type="ChEBI" id="CHEBI:33019"/>
        <dbReference type="ChEBI" id="CHEBI:37563"/>
        <dbReference type="ChEBI" id="CHEBI:58332"/>
        <dbReference type="ChEBI" id="CHEBI:58608"/>
        <dbReference type="EC" id="2.7.7.41"/>
    </reaction>
</comment>
<comment type="pathway">
    <text evidence="3">Phospholipid metabolism; CDP-diacylglycerol biosynthesis; CDP-diacylglycerol from sn-glycerol 3-phosphate: step 3/3.</text>
</comment>
<gene>
    <name evidence="25" type="ORF">HMPREF9723_00749</name>
</gene>
<reference evidence="25" key="1">
    <citation type="submission" date="2012-01" db="EMBL/GenBank/DDBJ databases">
        <title>The Genome Sequence of Treponema denticola OTK.</title>
        <authorList>
            <consortium name="The Broad Institute Genome Sequencing Platform"/>
            <person name="Earl A."/>
            <person name="Ward D."/>
            <person name="Feldgarden M."/>
            <person name="Gevers D."/>
            <person name="Blanton J.M."/>
            <person name="Fenno C.J."/>
            <person name="Baranova O.V."/>
            <person name="Mathney J."/>
            <person name="Dewhirst F.E."/>
            <person name="Izard J."/>
            <person name="Young S.K."/>
            <person name="Zeng Q."/>
            <person name="Gargeya S."/>
            <person name="Fitzgerald M."/>
            <person name="Haas B."/>
            <person name="Abouelleil A."/>
            <person name="Alvarado L."/>
            <person name="Arachchi H.M."/>
            <person name="Berlin A."/>
            <person name="Chapman S.B."/>
            <person name="Gearin G."/>
            <person name="Goldberg J."/>
            <person name="Griggs A."/>
            <person name="Gujja S."/>
            <person name="Hansen M."/>
            <person name="Heiman D."/>
            <person name="Howarth C."/>
            <person name="Larimer J."/>
            <person name="Lui A."/>
            <person name="MacDonald P.J.P."/>
            <person name="McCowen C."/>
            <person name="Montmayeur A."/>
            <person name="Murphy C."/>
            <person name="Neiman D."/>
            <person name="Pearson M."/>
            <person name="Priest M."/>
            <person name="Roberts A."/>
            <person name="Saif S."/>
            <person name="Shea T."/>
            <person name="Sisk P."/>
            <person name="Stolte C."/>
            <person name="Sykes S."/>
            <person name="Wortman J."/>
            <person name="Nusbaum C."/>
            <person name="Birren B."/>
        </authorList>
    </citation>
    <scope>NUCLEOTIDE SEQUENCE [LARGE SCALE GENOMIC DNA]</scope>
    <source>
        <strain evidence="25">OTK</strain>
    </source>
</reference>
<organism evidence="25">
    <name type="scientific">Treponema denticola OTK</name>
    <dbReference type="NCBI Taxonomy" id="999434"/>
    <lineage>
        <taxon>Bacteria</taxon>
        <taxon>Pseudomonadati</taxon>
        <taxon>Spirochaetota</taxon>
        <taxon>Spirochaetia</taxon>
        <taxon>Spirochaetales</taxon>
        <taxon>Treponemataceae</taxon>
        <taxon>Treponema</taxon>
    </lineage>
</organism>
<feature type="transmembrane region" description="Helical" evidence="24">
    <location>
        <begin position="89"/>
        <end position="109"/>
    </location>
</feature>
<feature type="transmembrane region" description="Helical" evidence="24">
    <location>
        <begin position="188"/>
        <end position="209"/>
    </location>
</feature>
<evidence type="ECO:0000256" key="11">
    <source>
        <dbReference type="ARBA" id="ARBA00022692"/>
    </source>
</evidence>
<keyword evidence="15 24" id="KW-0472">Membrane</keyword>
<evidence type="ECO:0000256" key="8">
    <source>
        <dbReference type="ARBA" id="ARBA00022475"/>
    </source>
</evidence>
<dbReference type="GO" id="GO:0004605">
    <property type="term" value="F:phosphatidate cytidylyltransferase activity"/>
    <property type="evidence" value="ECO:0007669"/>
    <property type="project" value="UniProtKB-EC"/>
</dbReference>
<evidence type="ECO:0000256" key="21">
    <source>
        <dbReference type="ARBA" id="ARBA00032396"/>
    </source>
</evidence>
<evidence type="ECO:0000256" key="20">
    <source>
        <dbReference type="ARBA" id="ARBA00032253"/>
    </source>
</evidence>
<dbReference type="Pfam" id="PF01148">
    <property type="entry name" value="CTP_transf_1"/>
    <property type="match status" value="1"/>
</dbReference>
<evidence type="ECO:0000256" key="14">
    <source>
        <dbReference type="ARBA" id="ARBA00023098"/>
    </source>
</evidence>
<keyword evidence="12" id="KW-0548">Nucleotidyltransferase</keyword>
<evidence type="ECO:0000256" key="2">
    <source>
        <dbReference type="ARBA" id="ARBA00004651"/>
    </source>
</evidence>
<evidence type="ECO:0000256" key="12">
    <source>
        <dbReference type="ARBA" id="ARBA00022695"/>
    </source>
</evidence>
<accession>A0A0F6MRV4</accession>
<dbReference type="GO" id="GO:0016024">
    <property type="term" value="P:CDP-diacylglycerol biosynthetic process"/>
    <property type="evidence" value="ECO:0007669"/>
    <property type="project" value="TreeGrafter"/>
</dbReference>
<keyword evidence="14" id="KW-0443">Lipid metabolism</keyword>
<dbReference type="EMBL" id="AGDY01000004">
    <property type="protein sequence ID" value="EMB23611.1"/>
    <property type="molecule type" value="Genomic_DNA"/>
</dbReference>
<evidence type="ECO:0000256" key="16">
    <source>
        <dbReference type="ARBA" id="ARBA00023209"/>
    </source>
</evidence>
<dbReference type="RefSeq" id="WP_002675799.1">
    <property type="nucleotide sequence ID" value="NZ_CM001797.1"/>
</dbReference>
<sequence>MKIKKLIERLIIFFVGAPLVLASIYFLPHYNFLVYHIELFIAALIANYEIYNILSQRSPAYPKKILACFGTILVLSSYLIGLHAVPFQYIFIVFGCVTVGMMFMEVIFSFSGNFTNSIARLTTGVFMLIYPWGLTVFLSAIASLPNAGALIIMFFLMTFGCDSFAWLFGMLLGKNNRGFIKASPKKSIVGFIGGFIGSITAAVASFYFFNKQFNGKLRELIIIALFTALFAIIGDIIESILKRSADVKDSGKVILGRGGILDSIDSLLIAAPVFYALCMFLLGGF</sequence>
<evidence type="ECO:0000256" key="10">
    <source>
        <dbReference type="ARBA" id="ARBA00022679"/>
    </source>
</evidence>
<evidence type="ECO:0000256" key="5">
    <source>
        <dbReference type="ARBA" id="ARBA00010185"/>
    </source>
</evidence>
<feature type="transmembrane region" description="Helical" evidence="24">
    <location>
        <begin position="33"/>
        <end position="53"/>
    </location>
</feature>
<feature type="transmembrane region" description="Helical" evidence="24">
    <location>
        <begin position="221"/>
        <end position="241"/>
    </location>
</feature>
<evidence type="ECO:0000256" key="7">
    <source>
        <dbReference type="ARBA" id="ARBA00019373"/>
    </source>
</evidence>
<keyword evidence="17" id="KW-1208">Phospholipid metabolism</keyword>
<feature type="transmembrane region" description="Helical" evidence="24">
    <location>
        <begin position="147"/>
        <end position="168"/>
    </location>
</feature>